<dbReference type="AlphaFoldDB" id="A0A0M3K302"/>
<dbReference type="Proteomes" id="UP000267096">
    <property type="component" value="Unassembled WGS sequence"/>
</dbReference>
<dbReference type="EMBL" id="UYRR01031905">
    <property type="protein sequence ID" value="VDK53215.1"/>
    <property type="molecule type" value="Genomic_DNA"/>
</dbReference>
<protein>
    <submittedName>
        <fullName evidence="1 3">Uncharacterized protein</fullName>
    </submittedName>
</protein>
<evidence type="ECO:0000313" key="3">
    <source>
        <dbReference type="WBParaSite" id="ASIM_0001533101-mRNA-1"/>
    </source>
</evidence>
<dbReference type="OrthoDB" id="5874357at2759"/>
<reference evidence="1 2" key="2">
    <citation type="submission" date="2018-11" db="EMBL/GenBank/DDBJ databases">
        <authorList>
            <consortium name="Pathogen Informatics"/>
        </authorList>
    </citation>
    <scope>NUCLEOTIDE SEQUENCE [LARGE SCALE GENOMIC DNA]</scope>
</reference>
<proteinExistence type="predicted"/>
<evidence type="ECO:0000313" key="1">
    <source>
        <dbReference type="EMBL" id="VDK53215.1"/>
    </source>
</evidence>
<sequence>MRSHSNASVHITLVHLTDAAVFPGESKSPIFSRATRQLQFDRSERAPNSADEKYQIRHVGDLPMFRFG</sequence>
<reference evidence="3" key="1">
    <citation type="submission" date="2017-02" db="UniProtKB">
        <authorList>
            <consortium name="WormBaseParasite"/>
        </authorList>
    </citation>
    <scope>IDENTIFICATION</scope>
</reference>
<name>A0A0M3K302_ANISI</name>
<dbReference type="WBParaSite" id="ASIM_0001533101-mRNA-1">
    <property type="protein sequence ID" value="ASIM_0001533101-mRNA-1"/>
    <property type="gene ID" value="ASIM_0001533101"/>
</dbReference>
<evidence type="ECO:0000313" key="2">
    <source>
        <dbReference type="Proteomes" id="UP000267096"/>
    </source>
</evidence>
<keyword evidence="2" id="KW-1185">Reference proteome</keyword>
<gene>
    <name evidence="1" type="ORF">ASIM_LOCUS14741</name>
</gene>
<accession>A0A0M3K302</accession>
<organism evidence="3">
    <name type="scientific">Anisakis simplex</name>
    <name type="common">Herring worm</name>
    <dbReference type="NCBI Taxonomy" id="6269"/>
    <lineage>
        <taxon>Eukaryota</taxon>
        <taxon>Metazoa</taxon>
        <taxon>Ecdysozoa</taxon>
        <taxon>Nematoda</taxon>
        <taxon>Chromadorea</taxon>
        <taxon>Rhabditida</taxon>
        <taxon>Spirurina</taxon>
        <taxon>Ascaridomorpha</taxon>
        <taxon>Ascaridoidea</taxon>
        <taxon>Anisakidae</taxon>
        <taxon>Anisakis</taxon>
        <taxon>Anisakis simplex complex</taxon>
    </lineage>
</organism>